<evidence type="ECO:0000256" key="7">
    <source>
        <dbReference type="ARBA" id="ARBA00022723"/>
    </source>
</evidence>
<dbReference type="InterPro" id="IPR000489">
    <property type="entry name" value="Pterin-binding_dom"/>
</dbReference>
<keyword evidence="9 10" id="KW-0289">Folate biosynthesis</keyword>
<accession>A0A543PGC9</accession>
<keyword evidence="13" id="KW-1185">Reference proteome</keyword>
<dbReference type="PROSITE" id="PS00792">
    <property type="entry name" value="DHPS_1"/>
    <property type="match status" value="1"/>
</dbReference>
<dbReference type="NCBIfam" id="TIGR01496">
    <property type="entry name" value="DHPS"/>
    <property type="match status" value="1"/>
</dbReference>
<evidence type="ECO:0000256" key="9">
    <source>
        <dbReference type="ARBA" id="ARBA00022909"/>
    </source>
</evidence>
<evidence type="ECO:0000256" key="3">
    <source>
        <dbReference type="ARBA" id="ARBA00004763"/>
    </source>
</evidence>
<dbReference type="GO" id="GO:0004156">
    <property type="term" value="F:dihydropteroate synthase activity"/>
    <property type="evidence" value="ECO:0007669"/>
    <property type="project" value="UniProtKB-EC"/>
</dbReference>
<comment type="cofactor">
    <cofactor evidence="2 10">
        <name>Mg(2+)</name>
        <dbReference type="ChEBI" id="CHEBI:18420"/>
    </cofactor>
</comment>
<comment type="similarity">
    <text evidence="4 10">Belongs to the DHPS family.</text>
</comment>
<comment type="pathway">
    <text evidence="3 10">Cofactor biosynthesis; tetrahydrofolate biosynthesis; 7,8-dihydrofolate from 2-amino-4-hydroxy-6-hydroxymethyl-7,8-dihydropteridine diphosphate and 4-aminobenzoate: step 1/2.</text>
</comment>
<gene>
    <name evidence="12" type="ORF">FHU33_2558</name>
</gene>
<keyword evidence="7 10" id="KW-0479">Metal-binding</keyword>
<dbReference type="OrthoDB" id="5183510at2"/>
<dbReference type="EC" id="2.5.1.15" evidence="5 10"/>
<dbReference type="EMBL" id="VFQE01000001">
    <property type="protein sequence ID" value="TQN43130.1"/>
    <property type="molecule type" value="Genomic_DNA"/>
</dbReference>
<reference evidence="12 13" key="1">
    <citation type="submission" date="2019-06" db="EMBL/GenBank/DDBJ databases">
        <title>Sequencing the genomes of 1000 actinobacteria strains.</title>
        <authorList>
            <person name="Klenk H.-P."/>
        </authorList>
    </citation>
    <scope>NUCLEOTIDE SEQUENCE [LARGE SCALE GENOMIC DNA]</scope>
    <source>
        <strain evidence="12 13">DSM 46837</strain>
    </source>
</reference>
<sequence length="281" mass="29354">MLLRLGTRHFDLAERPVVIGILNRTRDSFSDRGAYYELDRLLTRAEQLVADGADVLEVGARPGGVGVAEVGPDEERDLAAETIAALRSRFDVPLAVDTTRAGVAEAAFAEGAVLGNDMSGCLDPAYLPTVAAADAAVVVTHIRRPPGVPDPDPVYADLLGEVSDRLTALAQAAQDAGIDGDRVIVDPGIDLGKSWRQSLQLLARLDDIVSLDCPVLVAVSNKIFLRRTLGLDGAPLDVATAAACALGASVGGHVIRVHDARIGRQAADLAYALAAARGRGT</sequence>
<comment type="function">
    <text evidence="10">Catalyzes the condensation of para-aminobenzoate (pABA) with 6-hydroxymethyl-7,8-dihydropterin diphosphate (DHPt-PP) to form 7,8-dihydropteroate (H2Pte), the immediate precursor of folate derivatives.</text>
</comment>
<dbReference type="Gene3D" id="3.20.20.20">
    <property type="entry name" value="Dihydropteroate synthase-like"/>
    <property type="match status" value="1"/>
</dbReference>
<dbReference type="InterPro" id="IPR006390">
    <property type="entry name" value="DHP_synth_dom"/>
</dbReference>
<dbReference type="UniPathway" id="UPA00077">
    <property type="reaction ID" value="UER00156"/>
</dbReference>
<dbReference type="InterPro" id="IPR011005">
    <property type="entry name" value="Dihydropteroate_synth-like_sf"/>
</dbReference>
<evidence type="ECO:0000256" key="1">
    <source>
        <dbReference type="ARBA" id="ARBA00000012"/>
    </source>
</evidence>
<evidence type="ECO:0000256" key="4">
    <source>
        <dbReference type="ARBA" id="ARBA00009503"/>
    </source>
</evidence>
<dbReference type="GO" id="GO:0046656">
    <property type="term" value="P:folic acid biosynthetic process"/>
    <property type="evidence" value="ECO:0007669"/>
    <property type="project" value="UniProtKB-KW"/>
</dbReference>
<comment type="caution">
    <text evidence="12">The sequence shown here is derived from an EMBL/GenBank/DDBJ whole genome shotgun (WGS) entry which is preliminary data.</text>
</comment>
<proteinExistence type="inferred from homology"/>
<keyword evidence="8 10" id="KW-0460">Magnesium</keyword>
<dbReference type="PROSITE" id="PS50972">
    <property type="entry name" value="PTERIN_BINDING"/>
    <property type="match status" value="1"/>
</dbReference>
<dbReference type="Pfam" id="PF00809">
    <property type="entry name" value="Pterin_bind"/>
    <property type="match status" value="1"/>
</dbReference>
<name>A0A543PGC9_9ACTN</name>
<dbReference type="RefSeq" id="WP_142025669.1">
    <property type="nucleotide sequence ID" value="NZ_VFQE01000001.1"/>
</dbReference>
<dbReference type="PANTHER" id="PTHR20941">
    <property type="entry name" value="FOLATE SYNTHESIS PROTEINS"/>
    <property type="match status" value="1"/>
</dbReference>
<dbReference type="Proteomes" id="UP000319865">
    <property type="component" value="Unassembled WGS sequence"/>
</dbReference>
<dbReference type="AlphaFoldDB" id="A0A543PGC9"/>
<evidence type="ECO:0000256" key="5">
    <source>
        <dbReference type="ARBA" id="ARBA00012458"/>
    </source>
</evidence>
<dbReference type="GO" id="GO:0005829">
    <property type="term" value="C:cytosol"/>
    <property type="evidence" value="ECO:0007669"/>
    <property type="project" value="TreeGrafter"/>
</dbReference>
<comment type="catalytic activity">
    <reaction evidence="1">
        <text>(7,8-dihydropterin-6-yl)methyl diphosphate + 4-aminobenzoate = 7,8-dihydropteroate + diphosphate</text>
        <dbReference type="Rhea" id="RHEA:19949"/>
        <dbReference type="ChEBI" id="CHEBI:17836"/>
        <dbReference type="ChEBI" id="CHEBI:17839"/>
        <dbReference type="ChEBI" id="CHEBI:33019"/>
        <dbReference type="ChEBI" id="CHEBI:72950"/>
        <dbReference type="EC" id="2.5.1.15"/>
    </reaction>
</comment>
<dbReference type="SUPFAM" id="SSF51717">
    <property type="entry name" value="Dihydropteroate synthetase-like"/>
    <property type="match status" value="1"/>
</dbReference>
<evidence type="ECO:0000313" key="12">
    <source>
        <dbReference type="EMBL" id="TQN43130.1"/>
    </source>
</evidence>
<evidence type="ECO:0000256" key="8">
    <source>
        <dbReference type="ARBA" id="ARBA00022842"/>
    </source>
</evidence>
<dbReference type="GO" id="GO:0046872">
    <property type="term" value="F:metal ion binding"/>
    <property type="evidence" value="ECO:0007669"/>
    <property type="project" value="UniProtKB-KW"/>
</dbReference>
<dbReference type="InterPro" id="IPR045031">
    <property type="entry name" value="DHP_synth-like"/>
</dbReference>
<protein>
    <recommendedName>
        <fullName evidence="5 10">Dihydropteroate synthase</fullName>
        <shortName evidence="10">DHPS</shortName>
        <ecNumber evidence="5 10">2.5.1.15</ecNumber>
    </recommendedName>
    <alternativeName>
        <fullName evidence="10">Dihydropteroate pyrophosphorylase</fullName>
    </alternativeName>
</protein>
<organism evidence="12 13">
    <name type="scientific">Blastococcus colisei</name>
    <dbReference type="NCBI Taxonomy" id="1564162"/>
    <lineage>
        <taxon>Bacteria</taxon>
        <taxon>Bacillati</taxon>
        <taxon>Actinomycetota</taxon>
        <taxon>Actinomycetes</taxon>
        <taxon>Geodermatophilales</taxon>
        <taxon>Geodermatophilaceae</taxon>
        <taxon>Blastococcus</taxon>
    </lineage>
</organism>
<dbReference type="PANTHER" id="PTHR20941:SF1">
    <property type="entry name" value="FOLIC ACID SYNTHESIS PROTEIN FOL1"/>
    <property type="match status" value="1"/>
</dbReference>
<evidence type="ECO:0000256" key="2">
    <source>
        <dbReference type="ARBA" id="ARBA00001946"/>
    </source>
</evidence>
<keyword evidence="6 10" id="KW-0808">Transferase</keyword>
<evidence type="ECO:0000313" key="13">
    <source>
        <dbReference type="Proteomes" id="UP000319865"/>
    </source>
</evidence>
<feature type="domain" description="Pterin-binding" evidence="11">
    <location>
        <begin position="16"/>
        <end position="268"/>
    </location>
</feature>
<evidence type="ECO:0000256" key="10">
    <source>
        <dbReference type="RuleBase" id="RU361205"/>
    </source>
</evidence>
<evidence type="ECO:0000259" key="11">
    <source>
        <dbReference type="PROSITE" id="PS50972"/>
    </source>
</evidence>
<dbReference type="GO" id="GO:0046654">
    <property type="term" value="P:tetrahydrofolate biosynthetic process"/>
    <property type="evidence" value="ECO:0007669"/>
    <property type="project" value="UniProtKB-UniPathway"/>
</dbReference>
<evidence type="ECO:0000256" key="6">
    <source>
        <dbReference type="ARBA" id="ARBA00022679"/>
    </source>
</evidence>